<reference evidence="2" key="1">
    <citation type="journal article" date="2016" name="Mol. Biol. Evol.">
        <title>Comparative Genomics of Early-Diverging Mushroom-Forming Fungi Provides Insights into the Origins of Lignocellulose Decay Capabilities.</title>
        <authorList>
            <person name="Nagy L.G."/>
            <person name="Riley R."/>
            <person name="Tritt A."/>
            <person name="Adam C."/>
            <person name="Daum C."/>
            <person name="Floudas D."/>
            <person name="Sun H."/>
            <person name="Yadav J.S."/>
            <person name="Pangilinan J."/>
            <person name="Larsson K.H."/>
            <person name="Matsuura K."/>
            <person name="Barry K."/>
            <person name="Labutti K."/>
            <person name="Kuo R."/>
            <person name="Ohm R.A."/>
            <person name="Bhattacharya S.S."/>
            <person name="Shirouzu T."/>
            <person name="Yoshinaga Y."/>
            <person name="Martin F.M."/>
            <person name="Grigoriev I.V."/>
            <person name="Hibbett D.S."/>
        </authorList>
    </citation>
    <scope>NUCLEOTIDE SEQUENCE [LARGE SCALE GENOMIC DNA]</scope>
    <source>
        <strain evidence="2">CBS 109695</strain>
    </source>
</reference>
<gene>
    <name evidence="2" type="ORF">FIBSPDRAFT_1042748</name>
</gene>
<protein>
    <submittedName>
        <fullName evidence="2">Uncharacterized protein</fullName>
    </submittedName>
</protein>
<feature type="compositionally biased region" description="Polar residues" evidence="1">
    <location>
        <begin position="70"/>
        <end position="84"/>
    </location>
</feature>
<dbReference type="AlphaFoldDB" id="A0A166M2X4"/>
<feature type="region of interest" description="Disordered" evidence="1">
    <location>
        <begin position="1"/>
        <end position="140"/>
    </location>
</feature>
<feature type="compositionally biased region" description="Polar residues" evidence="1">
    <location>
        <begin position="119"/>
        <end position="140"/>
    </location>
</feature>
<feature type="compositionally biased region" description="Polar residues" evidence="1">
    <location>
        <begin position="40"/>
        <end position="54"/>
    </location>
</feature>
<proteinExistence type="predicted"/>
<sequence>MDHGNLHENLFSRGGQTPPSVPRPTFAQSSSSSPSHLDTLFQNLSAPSSTNQVNKLEPEDLYSNPVHALSNMSINDDAHSTSSAPIMHSPADRQSALLSLLGSSFEPDEHPPRTEQRRASSTTADTPCSVSANGKLAQQR</sequence>
<name>A0A166M2X4_9AGAM</name>
<organism evidence="2">
    <name type="scientific">Athelia psychrophila</name>
    <dbReference type="NCBI Taxonomy" id="1759441"/>
    <lineage>
        <taxon>Eukaryota</taxon>
        <taxon>Fungi</taxon>
        <taxon>Dikarya</taxon>
        <taxon>Basidiomycota</taxon>
        <taxon>Agaricomycotina</taxon>
        <taxon>Agaricomycetes</taxon>
        <taxon>Agaricomycetidae</taxon>
        <taxon>Atheliales</taxon>
        <taxon>Atheliaceae</taxon>
        <taxon>Athelia</taxon>
    </lineage>
</organism>
<evidence type="ECO:0000256" key="1">
    <source>
        <dbReference type="SAM" id="MobiDB-lite"/>
    </source>
</evidence>
<evidence type="ECO:0000313" key="2">
    <source>
        <dbReference type="EMBL" id="KZP23582.1"/>
    </source>
</evidence>
<dbReference type="EMBL" id="KV417531">
    <property type="protein sequence ID" value="KZP23582.1"/>
    <property type="molecule type" value="Genomic_DNA"/>
</dbReference>
<accession>A0A166M2X4</accession>
<feature type="compositionally biased region" description="Basic and acidic residues" evidence="1">
    <location>
        <begin position="107"/>
        <end position="118"/>
    </location>
</feature>